<dbReference type="EMBL" id="RSCL01000014">
    <property type="protein sequence ID" value="RUT03201.1"/>
    <property type="molecule type" value="Genomic_DNA"/>
</dbReference>
<dbReference type="SUPFAM" id="SSF50630">
    <property type="entry name" value="Acid proteases"/>
    <property type="match status" value="1"/>
</dbReference>
<reference evidence="1" key="1">
    <citation type="submission" date="2018-12" db="EMBL/GenBank/DDBJ databases">
        <authorList>
            <person name="Will S."/>
            <person name="Neumann-Schaal M."/>
            <person name="Henke P."/>
        </authorList>
    </citation>
    <scope>NUCLEOTIDE SEQUENCE</scope>
    <source>
        <strain evidence="1">PCC 7102</strain>
    </source>
</reference>
<dbReference type="PROSITE" id="PS00141">
    <property type="entry name" value="ASP_PROTEASE"/>
    <property type="match status" value="1"/>
</dbReference>
<sequence>MRKLSIPYFPERQRGQVIITLNVTNQIDQILAERGFISPEEVRSVTLTNVLVDTGATLLCLPSSVITQLGLAQRGEASVQTTAGLQQGRIFKNAELSIEGRQSTFDCLELTEVPYALLSVLPMQRLGLEPDLTNHKLRLLPMNSEQSYLTVL</sequence>
<keyword evidence="2" id="KW-1185">Reference proteome</keyword>
<dbReference type="GO" id="GO:0004190">
    <property type="term" value="F:aspartic-type endopeptidase activity"/>
    <property type="evidence" value="ECO:0007669"/>
    <property type="project" value="InterPro"/>
</dbReference>
<evidence type="ECO:0000313" key="1">
    <source>
        <dbReference type="EMBL" id="RUT03201.1"/>
    </source>
</evidence>
<dbReference type="InterPro" id="IPR021109">
    <property type="entry name" value="Peptidase_aspartic_dom_sf"/>
</dbReference>
<comment type="caution">
    <text evidence="1">The sequence shown here is derived from an EMBL/GenBank/DDBJ whole genome shotgun (WGS) entry which is preliminary data.</text>
</comment>
<dbReference type="AlphaFoldDB" id="A0A3S1CK87"/>
<proteinExistence type="predicted"/>
<dbReference type="Proteomes" id="UP000271624">
    <property type="component" value="Unassembled WGS sequence"/>
</dbReference>
<dbReference type="OrthoDB" id="455787at2"/>
<organism evidence="1 2">
    <name type="scientific">Dulcicalothrix desertica PCC 7102</name>
    <dbReference type="NCBI Taxonomy" id="232991"/>
    <lineage>
        <taxon>Bacteria</taxon>
        <taxon>Bacillati</taxon>
        <taxon>Cyanobacteriota</taxon>
        <taxon>Cyanophyceae</taxon>
        <taxon>Nostocales</taxon>
        <taxon>Calotrichaceae</taxon>
        <taxon>Dulcicalothrix</taxon>
    </lineage>
</organism>
<evidence type="ECO:0008006" key="3">
    <source>
        <dbReference type="Google" id="ProtNLM"/>
    </source>
</evidence>
<gene>
    <name evidence="1" type="ORF">DSM106972_055090</name>
</gene>
<protein>
    <recommendedName>
        <fullName evidence="3">Aspartyl protease</fullName>
    </recommendedName>
</protein>
<dbReference type="GO" id="GO:0006508">
    <property type="term" value="P:proteolysis"/>
    <property type="evidence" value="ECO:0007669"/>
    <property type="project" value="InterPro"/>
</dbReference>
<evidence type="ECO:0000313" key="2">
    <source>
        <dbReference type="Proteomes" id="UP000271624"/>
    </source>
</evidence>
<dbReference type="Pfam" id="PF13650">
    <property type="entry name" value="Asp_protease_2"/>
    <property type="match status" value="1"/>
</dbReference>
<dbReference type="InterPro" id="IPR001969">
    <property type="entry name" value="Aspartic_peptidase_AS"/>
</dbReference>
<dbReference type="RefSeq" id="WP_127083777.1">
    <property type="nucleotide sequence ID" value="NZ_RSCL01000014.1"/>
</dbReference>
<reference evidence="1" key="2">
    <citation type="journal article" date="2019" name="Genome Biol. Evol.">
        <title>Day and night: Metabolic profiles and evolutionary relationships of six axenic non-marine cyanobacteria.</title>
        <authorList>
            <person name="Will S.E."/>
            <person name="Henke P."/>
            <person name="Boedeker C."/>
            <person name="Huang S."/>
            <person name="Brinkmann H."/>
            <person name="Rohde M."/>
            <person name="Jarek M."/>
            <person name="Friedl T."/>
            <person name="Seufert S."/>
            <person name="Schumacher M."/>
            <person name="Overmann J."/>
            <person name="Neumann-Schaal M."/>
            <person name="Petersen J."/>
        </authorList>
    </citation>
    <scope>NUCLEOTIDE SEQUENCE [LARGE SCALE GENOMIC DNA]</scope>
    <source>
        <strain evidence="1">PCC 7102</strain>
    </source>
</reference>
<name>A0A3S1CK87_9CYAN</name>
<dbReference type="Gene3D" id="2.40.70.10">
    <property type="entry name" value="Acid Proteases"/>
    <property type="match status" value="1"/>
</dbReference>
<accession>A0A3S1CK87</accession>